<evidence type="ECO:0000256" key="1">
    <source>
        <dbReference type="SAM" id="Phobius"/>
    </source>
</evidence>
<dbReference type="Proteomes" id="UP000180057">
    <property type="component" value="Unassembled WGS sequence"/>
</dbReference>
<dbReference type="AlphaFoldDB" id="A0A1S2MBJ5"/>
<evidence type="ECO:0000313" key="3">
    <source>
        <dbReference type="Proteomes" id="UP000180057"/>
    </source>
</evidence>
<sequence length="68" mass="8059">MPEFQTFLSGSNMTEFWNNVKWFLFFIAPIIMIFFAIDVIGHLIVMIRKALGVGEKNDDDDDYDVYRY</sequence>
<keyword evidence="1" id="KW-0472">Membrane</keyword>
<feature type="transmembrane region" description="Helical" evidence="1">
    <location>
        <begin position="22"/>
        <end position="47"/>
    </location>
</feature>
<keyword evidence="3" id="KW-1185">Reference proteome</keyword>
<protein>
    <submittedName>
        <fullName evidence="2">Uncharacterized protein</fullName>
    </submittedName>
</protein>
<comment type="caution">
    <text evidence="2">The sequence shown here is derived from an EMBL/GenBank/DDBJ whole genome shotgun (WGS) entry which is preliminary data.</text>
</comment>
<accession>A0A1S2MBJ5</accession>
<keyword evidence="1" id="KW-0812">Transmembrane</keyword>
<dbReference type="RefSeq" id="WP_071388619.1">
    <property type="nucleotide sequence ID" value="NZ_MLQS01000001.1"/>
</dbReference>
<gene>
    <name evidence="2" type="ORF">BKP45_05065</name>
</gene>
<dbReference type="EMBL" id="MLQS01000001">
    <property type="protein sequence ID" value="OIJ22049.1"/>
    <property type="molecule type" value="Genomic_DNA"/>
</dbReference>
<reference evidence="2 3" key="1">
    <citation type="submission" date="2016-10" db="EMBL/GenBank/DDBJ databases">
        <title>Draft genome sequences of four alkaliphilic bacteria belonging to the Anaerobacillus genus.</title>
        <authorList>
            <person name="Bassil N.M."/>
            <person name="Lloyd J.R."/>
        </authorList>
    </citation>
    <scope>NUCLEOTIDE SEQUENCE [LARGE SCALE GENOMIC DNA]</scope>
    <source>
        <strain evidence="2 3">DSM 22531</strain>
    </source>
</reference>
<dbReference type="STRING" id="472963.BKP45_05065"/>
<evidence type="ECO:0000313" key="2">
    <source>
        <dbReference type="EMBL" id="OIJ22049.1"/>
    </source>
</evidence>
<proteinExistence type="predicted"/>
<name>A0A1S2MBJ5_9BACI</name>
<organism evidence="2 3">
    <name type="scientific">Anaerobacillus alkalidiazotrophicus</name>
    <dbReference type="NCBI Taxonomy" id="472963"/>
    <lineage>
        <taxon>Bacteria</taxon>
        <taxon>Bacillati</taxon>
        <taxon>Bacillota</taxon>
        <taxon>Bacilli</taxon>
        <taxon>Bacillales</taxon>
        <taxon>Bacillaceae</taxon>
        <taxon>Anaerobacillus</taxon>
    </lineage>
</organism>
<keyword evidence="1" id="KW-1133">Transmembrane helix</keyword>